<dbReference type="SUPFAM" id="SSF51391">
    <property type="entry name" value="Thiamin phosphate synthase"/>
    <property type="match status" value="1"/>
</dbReference>
<feature type="binding site" evidence="10">
    <location>
        <position position="114"/>
    </location>
    <ligand>
        <name>4-amino-2-methyl-5-(diphosphooxymethyl)pyrimidine</name>
        <dbReference type="ChEBI" id="CHEBI:57841"/>
    </ligand>
</feature>
<feature type="binding site" evidence="10">
    <location>
        <begin position="82"/>
        <end position="86"/>
    </location>
    <ligand>
        <name>4-amino-2-methyl-5-(diphosphooxymethyl)pyrimidine</name>
        <dbReference type="ChEBI" id="CHEBI:57841"/>
    </ligand>
</feature>
<evidence type="ECO:0000256" key="9">
    <source>
        <dbReference type="ARBA" id="ARBA00047883"/>
    </source>
</evidence>
<feature type="binding site" evidence="10">
    <location>
        <position position="153"/>
    </location>
    <ligand>
        <name>4-amino-2-methyl-5-(diphosphooxymethyl)pyrimidine</name>
        <dbReference type="ChEBI" id="CHEBI:57841"/>
    </ligand>
</feature>
<keyword evidence="4 10" id="KW-0479">Metal-binding</keyword>
<dbReference type="RefSeq" id="WP_222978177.1">
    <property type="nucleotide sequence ID" value="NZ_JAINVZ010000009.1"/>
</dbReference>
<organism evidence="15 16">
    <name type="scientific">Streptantibioticus parmotrematis</name>
    <dbReference type="NCBI Taxonomy" id="2873249"/>
    <lineage>
        <taxon>Bacteria</taxon>
        <taxon>Bacillati</taxon>
        <taxon>Actinomycetota</taxon>
        <taxon>Actinomycetes</taxon>
        <taxon>Kitasatosporales</taxon>
        <taxon>Streptomycetaceae</taxon>
        <taxon>Streptantibioticus</taxon>
    </lineage>
</organism>
<feature type="binding site" evidence="10">
    <location>
        <begin position="180"/>
        <end position="182"/>
    </location>
    <ligand>
        <name>2-[(2R,5Z)-2-carboxy-4-methylthiazol-5(2H)-ylidene]ethyl phosphate</name>
        <dbReference type="ChEBI" id="CHEBI:62899"/>
    </ligand>
</feature>
<dbReference type="PANTHER" id="PTHR20857">
    <property type="entry name" value="THIAMINE-PHOSPHATE PYROPHOSPHORYLASE"/>
    <property type="match status" value="1"/>
</dbReference>
<accession>A0ABS7QSM6</accession>
<evidence type="ECO:0000256" key="2">
    <source>
        <dbReference type="ARBA" id="ARBA00005165"/>
    </source>
</evidence>
<keyword evidence="16" id="KW-1185">Reference proteome</keyword>
<dbReference type="InterPro" id="IPR022998">
    <property type="entry name" value="ThiamineP_synth_TenI"/>
</dbReference>
<comment type="catalytic activity">
    <reaction evidence="7 10 11">
        <text>4-methyl-5-(2-phosphooxyethyl)-thiazole + 4-amino-2-methyl-5-(diphosphooxymethyl)pyrimidine + H(+) = thiamine phosphate + diphosphate</text>
        <dbReference type="Rhea" id="RHEA:22328"/>
        <dbReference type="ChEBI" id="CHEBI:15378"/>
        <dbReference type="ChEBI" id="CHEBI:33019"/>
        <dbReference type="ChEBI" id="CHEBI:37575"/>
        <dbReference type="ChEBI" id="CHEBI:57841"/>
        <dbReference type="ChEBI" id="CHEBI:58296"/>
        <dbReference type="EC" id="2.5.1.3"/>
    </reaction>
</comment>
<feature type="binding site" evidence="10">
    <location>
        <position position="211"/>
    </location>
    <ligand>
        <name>2-[(2R,5Z)-2-carboxy-4-methylthiazol-5(2H)-ylidene]ethyl phosphate</name>
        <dbReference type="ChEBI" id="CHEBI:62899"/>
    </ligand>
</feature>
<dbReference type="Pfam" id="PF02581">
    <property type="entry name" value="TMP-TENI"/>
    <property type="match status" value="1"/>
</dbReference>
<evidence type="ECO:0000256" key="5">
    <source>
        <dbReference type="ARBA" id="ARBA00022842"/>
    </source>
</evidence>
<comment type="caution">
    <text evidence="10">Lacks conserved residue(s) required for the propagation of feature annotation.</text>
</comment>
<comment type="catalytic activity">
    <reaction evidence="9 10 11">
        <text>2-[(2R,5Z)-2-carboxy-4-methylthiazol-5(2H)-ylidene]ethyl phosphate + 4-amino-2-methyl-5-(diphosphooxymethyl)pyrimidine + 2 H(+) = thiamine phosphate + CO2 + diphosphate</text>
        <dbReference type="Rhea" id="RHEA:47844"/>
        <dbReference type="ChEBI" id="CHEBI:15378"/>
        <dbReference type="ChEBI" id="CHEBI:16526"/>
        <dbReference type="ChEBI" id="CHEBI:33019"/>
        <dbReference type="ChEBI" id="CHEBI:37575"/>
        <dbReference type="ChEBI" id="CHEBI:57841"/>
        <dbReference type="ChEBI" id="CHEBI:62899"/>
        <dbReference type="EC" id="2.5.1.3"/>
    </reaction>
</comment>
<evidence type="ECO:0000256" key="3">
    <source>
        <dbReference type="ARBA" id="ARBA00022679"/>
    </source>
</evidence>
<proteinExistence type="inferred from homology"/>
<evidence type="ECO:0000256" key="10">
    <source>
        <dbReference type="HAMAP-Rule" id="MF_00097"/>
    </source>
</evidence>
<keyword evidence="3 10" id="KW-0808">Transferase</keyword>
<dbReference type="EC" id="2.5.1.3" evidence="10"/>
<dbReference type="HAMAP" id="MF_00097">
    <property type="entry name" value="TMP_synthase"/>
    <property type="match status" value="1"/>
</dbReference>
<evidence type="ECO:0000313" key="15">
    <source>
        <dbReference type="EMBL" id="MBY8886190.1"/>
    </source>
</evidence>
<dbReference type="NCBIfam" id="TIGR00693">
    <property type="entry name" value="thiE"/>
    <property type="match status" value="1"/>
</dbReference>
<dbReference type="PANTHER" id="PTHR20857:SF15">
    <property type="entry name" value="THIAMINE-PHOSPHATE SYNTHASE"/>
    <property type="match status" value="1"/>
</dbReference>
<evidence type="ECO:0000256" key="13">
    <source>
        <dbReference type="SAM" id="MobiDB-lite"/>
    </source>
</evidence>
<sequence length="255" mass="26052">MTSSGTTGTTPLGTTSGTAPGTAGTTPAATAAGAPDATAVGAERRARLADARLYLCTDARRDRGDLPEFLDAVLSCGVDVVQLRDKGMEAAEELDHLAVFREACRRHGKLLAVNDRADVAHAAGADVLHLGQGDLPVPTARAILGDDVIIGRSCHAEAEAAAASVQPGADYFCTGPCWPTPTKPGRPAPGLPLVEYAAGLGTDRPWFAIGGIDLTTVDQVLAAGARRVVVVRAITDADDPADATARLAAAVRNAD</sequence>
<dbReference type="InterPro" id="IPR013785">
    <property type="entry name" value="Aldolase_TIM"/>
</dbReference>
<evidence type="ECO:0000313" key="16">
    <source>
        <dbReference type="Proteomes" id="UP001198565"/>
    </source>
</evidence>
<dbReference type="InterPro" id="IPR036206">
    <property type="entry name" value="ThiamineP_synth_sf"/>
</dbReference>
<feature type="binding site" evidence="10">
    <location>
        <position position="134"/>
    </location>
    <ligand>
        <name>Mg(2+)</name>
        <dbReference type="ChEBI" id="CHEBI:18420"/>
    </ligand>
</feature>
<evidence type="ECO:0000256" key="7">
    <source>
        <dbReference type="ARBA" id="ARBA00047334"/>
    </source>
</evidence>
<dbReference type="Proteomes" id="UP001198565">
    <property type="component" value="Unassembled WGS sequence"/>
</dbReference>
<dbReference type="CDD" id="cd00564">
    <property type="entry name" value="TMP_TenI"/>
    <property type="match status" value="1"/>
</dbReference>
<comment type="function">
    <text evidence="1 10">Condenses 4-methyl-5-(beta-hydroxyethyl)thiazole monophosphate (THZ-P) and 2-methyl-4-amino-5-hydroxymethyl pyrimidine pyrophosphate (HMP-PP) to form thiamine monophosphate (TMP).</text>
</comment>
<feature type="binding site" evidence="10">
    <location>
        <position position="183"/>
    </location>
    <ligand>
        <name>4-amino-2-methyl-5-(diphosphooxymethyl)pyrimidine</name>
        <dbReference type="ChEBI" id="CHEBI:57841"/>
    </ligand>
</feature>
<evidence type="ECO:0000256" key="8">
    <source>
        <dbReference type="ARBA" id="ARBA00047851"/>
    </source>
</evidence>
<feature type="domain" description="Thiamine phosphate synthase/TenI" evidence="14">
    <location>
        <begin position="53"/>
        <end position="234"/>
    </location>
</feature>
<keyword evidence="5 10" id="KW-0460">Magnesium</keyword>
<dbReference type="Gene3D" id="3.20.20.70">
    <property type="entry name" value="Aldolase class I"/>
    <property type="match status" value="1"/>
</dbReference>
<evidence type="ECO:0000256" key="6">
    <source>
        <dbReference type="ARBA" id="ARBA00022977"/>
    </source>
</evidence>
<reference evidence="15 16" key="1">
    <citation type="submission" date="2021-08" db="EMBL/GenBank/DDBJ databases">
        <title>Streptomyces sp. PTM05 isolated from lichen.</title>
        <authorList>
            <person name="Somphong A."/>
            <person name="Phongsopitanun W."/>
            <person name="Tanasupawat S."/>
        </authorList>
    </citation>
    <scope>NUCLEOTIDE SEQUENCE [LARGE SCALE GENOMIC DNA]</scope>
    <source>
        <strain evidence="15 16">Ptm05</strain>
    </source>
</reference>
<dbReference type="EMBL" id="JAINVZ010000009">
    <property type="protein sequence ID" value="MBY8886190.1"/>
    <property type="molecule type" value="Genomic_DNA"/>
</dbReference>
<protein>
    <recommendedName>
        <fullName evidence="10">Thiamine-phosphate synthase</fullName>
        <shortName evidence="10">TP synthase</shortName>
        <shortName evidence="10">TPS</shortName>
        <ecNumber evidence="10">2.5.1.3</ecNumber>
    </recommendedName>
    <alternativeName>
        <fullName evidence="10">Thiamine-phosphate pyrophosphorylase</fullName>
        <shortName evidence="10">TMP pyrophosphorylase</shortName>
        <shortName evidence="10">TMP-PPase</shortName>
    </alternativeName>
</protein>
<comment type="caution">
    <text evidence="15">The sequence shown here is derived from an EMBL/GenBank/DDBJ whole genome shotgun (WGS) entry which is preliminary data.</text>
</comment>
<evidence type="ECO:0000256" key="4">
    <source>
        <dbReference type="ARBA" id="ARBA00022723"/>
    </source>
</evidence>
<dbReference type="InterPro" id="IPR034291">
    <property type="entry name" value="TMP_synthase"/>
</dbReference>
<feature type="binding site" evidence="10">
    <location>
        <position position="115"/>
    </location>
    <ligand>
        <name>Mg(2+)</name>
        <dbReference type="ChEBI" id="CHEBI:18420"/>
    </ligand>
</feature>
<comment type="catalytic activity">
    <reaction evidence="8 10 11">
        <text>2-(2-carboxy-4-methylthiazol-5-yl)ethyl phosphate + 4-amino-2-methyl-5-(diphosphooxymethyl)pyrimidine + 2 H(+) = thiamine phosphate + CO2 + diphosphate</text>
        <dbReference type="Rhea" id="RHEA:47848"/>
        <dbReference type="ChEBI" id="CHEBI:15378"/>
        <dbReference type="ChEBI" id="CHEBI:16526"/>
        <dbReference type="ChEBI" id="CHEBI:33019"/>
        <dbReference type="ChEBI" id="CHEBI:37575"/>
        <dbReference type="ChEBI" id="CHEBI:57841"/>
        <dbReference type="ChEBI" id="CHEBI:62890"/>
        <dbReference type="EC" id="2.5.1.3"/>
    </reaction>
</comment>
<comment type="similarity">
    <text evidence="10 11">Belongs to the thiamine-phosphate synthase family.</text>
</comment>
<comment type="cofactor">
    <cofactor evidence="10">
        <name>Mg(2+)</name>
        <dbReference type="ChEBI" id="CHEBI:18420"/>
    </cofactor>
    <text evidence="10">Binds 1 Mg(2+) ion per subunit.</text>
</comment>
<evidence type="ECO:0000259" key="14">
    <source>
        <dbReference type="Pfam" id="PF02581"/>
    </source>
</evidence>
<feature type="region of interest" description="Disordered" evidence="13">
    <location>
        <begin position="1"/>
        <end position="38"/>
    </location>
</feature>
<evidence type="ECO:0000256" key="1">
    <source>
        <dbReference type="ARBA" id="ARBA00003814"/>
    </source>
</evidence>
<evidence type="ECO:0000256" key="11">
    <source>
        <dbReference type="RuleBase" id="RU003826"/>
    </source>
</evidence>
<evidence type="ECO:0000256" key="12">
    <source>
        <dbReference type="RuleBase" id="RU004253"/>
    </source>
</evidence>
<gene>
    <name evidence="10 15" type="primary">thiE</name>
    <name evidence="15" type="ORF">K7472_15160</name>
</gene>
<comment type="pathway">
    <text evidence="2 10 12">Cofactor biosynthesis; thiamine diphosphate biosynthesis; thiamine phosphate from 4-amino-2-methyl-5-diphosphomethylpyrimidine and 4-methyl-5-(2-phosphoethyl)-thiazole: step 1/1.</text>
</comment>
<keyword evidence="6 10" id="KW-0784">Thiamine biosynthesis</keyword>
<name>A0ABS7QSM6_9ACTN</name>
<dbReference type="GO" id="GO:0004789">
    <property type="term" value="F:thiamine-phosphate diphosphorylase activity"/>
    <property type="evidence" value="ECO:0007669"/>
    <property type="project" value="UniProtKB-EC"/>
</dbReference>